<evidence type="ECO:0000313" key="2">
    <source>
        <dbReference type="EMBL" id="KAK9728748.1"/>
    </source>
</evidence>
<comment type="caution">
    <text evidence="2">The sequence shown here is derived from an EMBL/GenBank/DDBJ whole genome shotgun (WGS) entry which is preliminary data.</text>
</comment>
<proteinExistence type="predicted"/>
<accession>A0AAW1L583</accession>
<feature type="region of interest" description="Disordered" evidence="1">
    <location>
        <begin position="1"/>
        <end position="118"/>
    </location>
</feature>
<feature type="compositionally biased region" description="Polar residues" evidence="1">
    <location>
        <begin position="53"/>
        <end position="77"/>
    </location>
</feature>
<evidence type="ECO:0000256" key="1">
    <source>
        <dbReference type="SAM" id="MobiDB-lite"/>
    </source>
</evidence>
<protein>
    <submittedName>
        <fullName evidence="2">Uncharacterized protein</fullName>
    </submittedName>
</protein>
<keyword evidence="3" id="KW-1185">Reference proteome</keyword>
<evidence type="ECO:0000313" key="3">
    <source>
        <dbReference type="Proteomes" id="UP001458880"/>
    </source>
</evidence>
<sequence>MEEINISKPKITTGEPSAKETPKPTRAVEGSVGQDTAEATKADQQGTTGSGKALNQQGQWKAQSAKTPQRQQRQINKGQRVVERKNGKWQFKLRSPLGKLLDPEEDGQTEVPRNRRQT</sequence>
<dbReference type="Proteomes" id="UP001458880">
    <property type="component" value="Unassembled WGS sequence"/>
</dbReference>
<dbReference type="EMBL" id="JASPKY010000167">
    <property type="protein sequence ID" value="KAK9728748.1"/>
    <property type="molecule type" value="Genomic_DNA"/>
</dbReference>
<gene>
    <name evidence="2" type="ORF">QE152_g17072</name>
</gene>
<dbReference type="AlphaFoldDB" id="A0AAW1L583"/>
<organism evidence="2 3">
    <name type="scientific">Popillia japonica</name>
    <name type="common">Japanese beetle</name>
    <dbReference type="NCBI Taxonomy" id="7064"/>
    <lineage>
        <taxon>Eukaryota</taxon>
        <taxon>Metazoa</taxon>
        <taxon>Ecdysozoa</taxon>
        <taxon>Arthropoda</taxon>
        <taxon>Hexapoda</taxon>
        <taxon>Insecta</taxon>
        <taxon>Pterygota</taxon>
        <taxon>Neoptera</taxon>
        <taxon>Endopterygota</taxon>
        <taxon>Coleoptera</taxon>
        <taxon>Polyphaga</taxon>
        <taxon>Scarabaeiformia</taxon>
        <taxon>Scarabaeidae</taxon>
        <taxon>Rutelinae</taxon>
        <taxon>Popillia</taxon>
    </lineage>
</organism>
<reference evidence="2 3" key="1">
    <citation type="journal article" date="2024" name="BMC Genomics">
        <title>De novo assembly and annotation of Popillia japonica's genome with initial clues to its potential as an invasive pest.</title>
        <authorList>
            <person name="Cucini C."/>
            <person name="Boschi S."/>
            <person name="Funari R."/>
            <person name="Cardaioli E."/>
            <person name="Iannotti N."/>
            <person name="Marturano G."/>
            <person name="Paoli F."/>
            <person name="Bruttini M."/>
            <person name="Carapelli A."/>
            <person name="Frati F."/>
            <person name="Nardi F."/>
        </authorList>
    </citation>
    <scope>NUCLEOTIDE SEQUENCE [LARGE SCALE GENOMIC DNA]</scope>
    <source>
        <strain evidence="2">DMR45628</strain>
    </source>
</reference>
<name>A0AAW1L583_POPJA</name>